<feature type="domain" description="STAS" evidence="2">
    <location>
        <begin position="159"/>
        <end position="270"/>
    </location>
</feature>
<dbReference type="InterPro" id="IPR002645">
    <property type="entry name" value="STAS_dom"/>
</dbReference>
<dbReference type="InterPro" id="IPR036513">
    <property type="entry name" value="STAS_dom_sf"/>
</dbReference>
<dbReference type="STRING" id="126156.SAMN05421670_2486"/>
<dbReference type="Proteomes" id="UP000198734">
    <property type="component" value="Unassembled WGS sequence"/>
</dbReference>
<dbReference type="SUPFAM" id="SSF52091">
    <property type="entry name" value="SpoIIaa-like"/>
    <property type="match status" value="1"/>
</dbReference>
<evidence type="ECO:0000259" key="2">
    <source>
        <dbReference type="PROSITE" id="PS50801"/>
    </source>
</evidence>
<name>A0A1I5Z8B9_9BACI</name>
<dbReference type="OrthoDB" id="2677458at2"/>
<dbReference type="Gene3D" id="3.30.750.24">
    <property type="entry name" value="STAS domain"/>
    <property type="match status" value="1"/>
</dbReference>
<dbReference type="RefSeq" id="WP_093537210.1">
    <property type="nucleotide sequence ID" value="NZ_FOXU01000004.1"/>
</dbReference>
<dbReference type="PANTHER" id="PTHR33745:SF8">
    <property type="entry name" value="BLUE-LIGHT PHOTORECEPTOR"/>
    <property type="match status" value="1"/>
</dbReference>
<dbReference type="PANTHER" id="PTHR33745">
    <property type="entry name" value="RSBT ANTAGONIST PROTEIN RSBS-RELATED"/>
    <property type="match status" value="1"/>
</dbReference>
<evidence type="ECO:0000256" key="1">
    <source>
        <dbReference type="SAM" id="Coils"/>
    </source>
</evidence>
<sequence length="271" mass="30854">MESILKVKNYLVDNAEKIIRDMTDTANDNHNPKLSPEELEQFIQKNTQFLVLLADSLQGSRESAEEELKQWSKQTGEEEAKLFRRFSNIMKPYPNRRLIFLQKISQISMEHGLSTEDVIKVNNRFCYLMDVSMAETISAYEMYRDKSIKDHQREINALSAPIVPIQDGVAVLPLIGAIDYTRVQHLLNYVVPTIPDLKIDYLIIDFSGTMAIDMEIAQHIFTIHNVLGLLGIHVLFSGIRPNLSMTVVKAGIDFTSFNTYGSVKMAINSLK</sequence>
<keyword evidence="4" id="KW-1185">Reference proteome</keyword>
<proteinExistence type="predicted"/>
<feature type="coiled-coil region" evidence="1">
    <location>
        <begin position="54"/>
        <end position="81"/>
    </location>
</feature>
<gene>
    <name evidence="3" type="ORF">SAMN05421670_2486</name>
</gene>
<dbReference type="Pfam" id="PF01740">
    <property type="entry name" value="STAS"/>
    <property type="match status" value="1"/>
</dbReference>
<protein>
    <submittedName>
        <fullName evidence="3">RsbT co-antagonist protein RsbR</fullName>
    </submittedName>
</protein>
<evidence type="ECO:0000313" key="4">
    <source>
        <dbReference type="Proteomes" id="UP000198734"/>
    </source>
</evidence>
<dbReference type="InterPro" id="IPR051932">
    <property type="entry name" value="Bact_StressResp_Reg"/>
</dbReference>
<organism evidence="3 4">
    <name type="scientific">Psychrobacillus psychrotolerans</name>
    <dbReference type="NCBI Taxonomy" id="126156"/>
    <lineage>
        <taxon>Bacteria</taxon>
        <taxon>Bacillati</taxon>
        <taxon>Bacillota</taxon>
        <taxon>Bacilli</taxon>
        <taxon>Bacillales</taxon>
        <taxon>Bacillaceae</taxon>
        <taxon>Psychrobacillus</taxon>
    </lineage>
</organism>
<accession>A0A1I5Z8B9</accession>
<evidence type="ECO:0000313" key="3">
    <source>
        <dbReference type="EMBL" id="SFQ52615.1"/>
    </source>
</evidence>
<reference evidence="4" key="1">
    <citation type="submission" date="2016-10" db="EMBL/GenBank/DDBJ databases">
        <authorList>
            <person name="Varghese N."/>
            <person name="Submissions S."/>
        </authorList>
    </citation>
    <scope>NUCLEOTIDE SEQUENCE [LARGE SCALE GENOMIC DNA]</scope>
    <source>
        <strain evidence="4">DSM 11706</strain>
    </source>
</reference>
<dbReference type="EMBL" id="FOXU01000004">
    <property type="protein sequence ID" value="SFQ52615.1"/>
    <property type="molecule type" value="Genomic_DNA"/>
</dbReference>
<keyword evidence="1" id="KW-0175">Coiled coil</keyword>
<dbReference type="PROSITE" id="PS50801">
    <property type="entry name" value="STAS"/>
    <property type="match status" value="1"/>
</dbReference>
<dbReference type="CDD" id="cd07041">
    <property type="entry name" value="STAS_RsbR_RsbS_like"/>
    <property type="match status" value="1"/>
</dbReference>
<dbReference type="AlphaFoldDB" id="A0A1I5Z8B9"/>